<evidence type="ECO:0000256" key="1">
    <source>
        <dbReference type="ARBA" id="ARBA00004651"/>
    </source>
</evidence>
<dbReference type="PROSITE" id="PS50929">
    <property type="entry name" value="ABC_TM1F"/>
    <property type="match status" value="1"/>
</dbReference>
<evidence type="ECO:0000256" key="2">
    <source>
        <dbReference type="ARBA" id="ARBA00022692"/>
    </source>
</evidence>
<feature type="transmembrane region" description="Helical" evidence="8">
    <location>
        <begin position="162"/>
        <end position="180"/>
    </location>
</feature>
<evidence type="ECO:0000313" key="11">
    <source>
        <dbReference type="EMBL" id="GAA2005957.1"/>
    </source>
</evidence>
<feature type="transmembrane region" description="Helical" evidence="8">
    <location>
        <begin position="77"/>
        <end position="95"/>
    </location>
</feature>
<accession>A0ABN2TFD2</accession>
<dbReference type="InterPro" id="IPR039421">
    <property type="entry name" value="Type_1_exporter"/>
</dbReference>
<evidence type="ECO:0000259" key="9">
    <source>
        <dbReference type="PROSITE" id="PS50893"/>
    </source>
</evidence>
<dbReference type="InterPro" id="IPR003593">
    <property type="entry name" value="AAA+_ATPase"/>
</dbReference>
<dbReference type="NCBIfam" id="TIGR02868">
    <property type="entry name" value="CydC"/>
    <property type="match status" value="1"/>
</dbReference>
<keyword evidence="4" id="KW-0067">ATP-binding</keyword>
<dbReference type="Pfam" id="PF00005">
    <property type="entry name" value="ABC_tran"/>
    <property type="match status" value="1"/>
</dbReference>
<organism evidence="11 12">
    <name type="scientific">Brevibacterium samyangense</name>
    <dbReference type="NCBI Taxonomy" id="366888"/>
    <lineage>
        <taxon>Bacteria</taxon>
        <taxon>Bacillati</taxon>
        <taxon>Actinomycetota</taxon>
        <taxon>Actinomycetes</taxon>
        <taxon>Micrococcales</taxon>
        <taxon>Brevibacteriaceae</taxon>
        <taxon>Brevibacterium</taxon>
    </lineage>
</organism>
<evidence type="ECO:0000313" key="12">
    <source>
        <dbReference type="Proteomes" id="UP001500755"/>
    </source>
</evidence>
<feature type="domain" description="ABC transmembrane type-1" evidence="10">
    <location>
        <begin position="33"/>
        <end position="219"/>
    </location>
</feature>
<reference evidence="11 12" key="1">
    <citation type="journal article" date="2019" name="Int. J. Syst. Evol. Microbiol.">
        <title>The Global Catalogue of Microorganisms (GCM) 10K type strain sequencing project: providing services to taxonomists for standard genome sequencing and annotation.</title>
        <authorList>
            <consortium name="The Broad Institute Genomics Platform"/>
            <consortium name="The Broad Institute Genome Sequencing Center for Infectious Disease"/>
            <person name="Wu L."/>
            <person name="Ma J."/>
        </authorList>
    </citation>
    <scope>NUCLEOTIDE SEQUENCE [LARGE SCALE GENOMIC DNA]</scope>
    <source>
        <strain evidence="11 12">JCM 14546</strain>
    </source>
</reference>
<proteinExistence type="predicted"/>
<dbReference type="CDD" id="cd03228">
    <property type="entry name" value="ABCC_MRP_Like"/>
    <property type="match status" value="1"/>
</dbReference>
<dbReference type="Proteomes" id="UP001500755">
    <property type="component" value="Unassembled WGS sequence"/>
</dbReference>
<comment type="caution">
    <text evidence="11">The sequence shown here is derived from an EMBL/GenBank/DDBJ whole genome shotgun (WGS) entry which is preliminary data.</text>
</comment>
<dbReference type="SUPFAM" id="SSF52540">
    <property type="entry name" value="P-loop containing nucleoside triphosphate hydrolases"/>
    <property type="match status" value="1"/>
</dbReference>
<evidence type="ECO:0000256" key="4">
    <source>
        <dbReference type="ARBA" id="ARBA00022840"/>
    </source>
</evidence>
<feature type="transmembrane region" description="Helical" evidence="8">
    <location>
        <begin position="50"/>
        <end position="71"/>
    </location>
</feature>
<keyword evidence="5 8" id="KW-1133">Transmembrane helix</keyword>
<evidence type="ECO:0000256" key="8">
    <source>
        <dbReference type="SAM" id="Phobius"/>
    </source>
</evidence>
<dbReference type="InterPro" id="IPR014223">
    <property type="entry name" value="ABC_CydC/D"/>
</dbReference>
<keyword evidence="12" id="KW-1185">Reference proteome</keyword>
<dbReference type="InterPro" id="IPR036640">
    <property type="entry name" value="ABC1_TM_sf"/>
</dbReference>
<protein>
    <recommendedName>
        <fullName evidence="13">Thiol reductant ABC exporter subunit CydC</fullName>
    </recommendedName>
</protein>
<dbReference type="Gene3D" id="1.20.1560.10">
    <property type="entry name" value="ABC transporter type 1, transmembrane domain"/>
    <property type="match status" value="1"/>
</dbReference>
<keyword evidence="6 8" id="KW-0472">Membrane</keyword>
<evidence type="ECO:0000256" key="6">
    <source>
        <dbReference type="ARBA" id="ARBA00023136"/>
    </source>
</evidence>
<dbReference type="SUPFAM" id="SSF90123">
    <property type="entry name" value="ABC transporter transmembrane region"/>
    <property type="match status" value="1"/>
</dbReference>
<dbReference type="InterPro" id="IPR027417">
    <property type="entry name" value="P-loop_NTPase"/>
</dbReference>
<dbReference type="SMART" id="SM00382">
    <property type="entry name" value="AAA"/>
    <property type="match status" value="1"/>
</dbReference>
<dbReference type="Gene3D" id="3.40.50.300">
    <property type="entry name" value="P-loop containing nucleotide triphosphate hydrolases"/>
    <property type="match status" value="1"/>
</dbReference>
<sequence length="483" mass="50295">MLDALVDLRERIWLAFARTGTANRSLARGEVALTRLVSDVDDIRDLAPRVVLPPIVATVIAAAAVVVLGIVHPLAGIVMACGALVCGLLVPPLTLRLDARAGIARVRARRTVLERLSALLWAREDILVNGRAPAALAAFREADRAVGDAELRAVRATGVGEALITGAGVLTGVCMLPVLAPAVLSGALSGELLAVAVLLPLALIDPFLDALTATQQWPALRSVLARVPELDGPRDRAASTETADGDDHAGAARRPHVSGPVRALALEDVAVRWPGMDHDVVTGVNAEVGTGRWAVVSGPSGTGKTTLVSVLLGFLEPSAGTYRLDGQDMHGVDPADLEGIVAWCPQEAHVFDSSLRANLLIARGRDDAPSDEEMRAALVRVGLGDLVDEVGLGATIGAGGSHLSGGQRQRLAVARSFLARSSVVVLDEPTAHLDPEAAQDLMTDLRGGLGSQIVVLVTHDTGAARSGDERIELGRDAREYAAS</sequence>
<evidence type="ECO:0000256" key="5">
    <source>
        <dbReference type="ARBA" id="ARBA00022989"/>
    </source>
</evidence>
<feature type="region of interest" description="Disordered" evidence="7">
    <location>
        <begin position="231"/>
        <end position="255"/>
    </location>
</feature>
<keyword evidence="3" id="KW-0547">Nucleotide-binding</keyword>
<dbReference type="InterPro" id="IPR017871">
    <property type="entry name" value="ABC_transporter-like_CS"/>
</dbReference>
<dbReference type="PROSITE" id="PS00211">
    <property type="entry name" value="ABC_TRANSPORTER_1"/>
    <property type="match status" value="1"/>
</dbReference>
<evidence type="ECO:0000259" key="10">
    <source>
        <dbReference type="PROSITE" id="PS50929"/>
    </source>
</evidence>
<gene>
    <name evidence="11" type="ORF">GCM10009755_14790</name>
</gene>
<dbReference type="InterPro" id="IPR003439">
    <property type="entry name" value="ABC_transporter-like_ATP-bd"/>
</dbReference>
<dbReference type="InterPro" id="IPR011527">
    <property type="entry name" value="ABC1_TM_dom"/>
</dbReference>
<dbReference type="EMBL" id="BAAANO010000013">
    <property type="protein sequence ID" value="GAA2005957.1"/>
    <property type="molecule type" value="Genomic_DNA"/>
</dbReference>
<evidence type="ECO:0008006" key="13">
    <source>
        <dbReference type="Google" id="ProtNLM"/>
    </source>
</evidence>
<comment type="subcellular location">
    <subcellularLocation>
        <location evidence="1">Cell membrane</location>
        <topology evidence="1">Multi-pass membrane protein</topology>
    </subcellularLocation>
</comment>
<evidence type="ECO:0000256" key="3">
    <source>
        <dbReference type="ARBA" id="ARBA00022741"/>
    </source>
</evidence>
<feature type="domain" description="ABC transporter" evidence="9">
    <location>
        <begin position="264"/>
        <end position="483"/>
    </location>
</feature>
<dbReference type="PANTHER" id="PTHR24221">
    <property type="entry name" value="ATP-BINDING CASSETTE SUB-FAMILY B"/>
    <property type="match status" value="1"/>
</dbReference>
<dbReference type="PANTHER" id="PTHR24221:SF654">
    <property type="entry name" value="ATP-BINDING CASSETTE SUB-FAMILY B MEMBER 6"/>
    <property type="match status" value="1"/>
</dbReference>
<name>A0ABN2TFD2_9MICO</name>
<evidence type="ECO:0000256" key="7">
    <source>
        <dbReference type="SAM" id="MobiDB-lite"/>
    </source>
</evidence>
<dbReference type="PROSITE" id="PS50893">
    <property type="entry name" value="ABC_TRANSPORTER_2"/>
    <property type="match status" value="1"/>
</dbReference>
<keyword evidence="2 8" id="KW-0812">Transmembrane</keyword>